<dbReference type="Proteomes" id="UP000178892">
    <property type="component" value="Unassembled WGS sequence"/>
</dbReference>
<reference evidence="1 2" key="1">
    <citation type="journal article" date="2016" name="Nat. Commun.">
        <title>Thousands of microbial genomes shed light on interconnected biogeochemical processes in an aquifer system.</title>
        <authorList>
            <person name="Anantharaman K."/>
            <person name="Brown C.T."/>
            <person name="Hug L.A."/>
            <person name="Sharon I."/>
            <person name="Castelle C.J."/>
            <person name="Probst A.J."/>
            <person name="Thomas B.C."/>
            <person name="Singh A."/>
            <person name="Wilkins M.J."/>
            <person name="Karaoz U."/>
            <person name="Brodie E.L."/>
            <person name="Williams K.H."/>
            <person name="Hubbard S.S."/>
            <person name="Banfield J.F."/>
        </authorList>
    </citation>
    <scope>NUCLEOTIDE SEQUENCE [LARGE SCALE GENOMIC DNA]</scope>
</reference>
<organism evidence="1 2">
    <name type="scientific">Candidatus Doudnabacteria bacterium RIFCSPHIGHO2_01_FULL_46_24</name>
    <dbReference type="NCBI Taxonomy" id="1817825"/>
    <lineage>
        <taxon>Bacteria</taxon>
        <taxon>Candidatus Doudnaibacteriota</taxon>
    </lineage>
</organism>
<dbReference type="AlphaFoldDB" id="A0A1F5NW07"/>
<evidence type="ECO:0000313" key="2">
    <source>
        <dbReference type="Proteomes" id="UP000178892"/>
    </source>
</evidence>
<sequence length="100" mass="11627">MSYRRFGRITFVVAALLSFGVNVWMSHRLATHVIATLEEGRMKQGESYLIGAKATFRHGLTPIRDWGQSEQFCTQISWSQRGVRFVYVSDDLYPYQYSVR</sequence>
<accession>A0A1F5NW07</accession>
<evidence type="ECO:0000313" key="1">
    <source>
        <dbReference type="EMBL" id="OGE81702.1"/>
    </source>
</evidence>
<name>A0A1F5NW07_9BACT</name>
<gene>
    <name evidence="1" type="ORF">A2720_02185</name>
</gene>
<proteinExistence type="predicted"/>
<dbReference type="EMBL" id="MFEL01000006">
    <property type="protein sequence ID" value="OGE81702.1"/>
    <property type="molecule type" value="Genomic_DNA"/>
</dbReference>
<protein>
    <submittedName>
        <fullName evidence="1">Uncharacterized protein</fullName>
    </submittedName>
</protein>
<comment type="caution">
    <text evidence="1">The sequence shown here is derived from an EMBL/GenBank/DDBJ whole genome shotgun (WGS) entry which is preliminary data.</text>
</comment>